<feature type="non-terminal residue" evidence="3">
    <location>
        <position position="169"/>
    </location>
</feature>
<name>A0A433SPC5_ELYCH</name>
<proteinExistence type="predicted"/>
<protein>
    <recommendedName>
        <fullName evidence="2">Chorein N-terminal domain-containing protein</fullName>
    </recommendedName>
</protein>
<dbReference type="Proteomes" id="UP000271974">
    <property type="component" value="Unassembled WGS sequence"/>
</dbReference>
<dbReference type="Pfam" id="PF12624">
    <property type="entry name" value="VPS13_N"/>
    <property type="match status" value="1"/>
</dbReference>
<keyword evidence="1" id="KW-0813">Transport</keyword>
<evidence type="ECO:0000259" key="2">
    <source>
        <dbReference type="Pfam" id="PF12624"/>
    </source>
</evidence>
<evidence type="ECO:0000313" key="4">
    <source>
        <dbReference type="Proteomes" id="UP000271974"/>
    </source>
</evidence>
<dbReference type="EMBL" id="RQTK01001278">
    <property type="protein sequence ID" value="RUS71074.1"/>
    <property type="molecule type" value="Genomic_DNA"/>
</dbReference>
<sequence>MFKLESYITPLLMGYLDKYVKLRQEDFQLSLWGGDAVLNNLDLRLDELEKIVQLPVMFQSGHIHELRLHVPWTKLGSEPVVITINTVECIVKVLVCIKQKTRRRTQATEDLPPGYLQSIVNRIVNNVTFIMNNLILKFVEDDIVLSVNIKSAECYSVDKEWNRAFVDLT</sequence>
<keyword evidence="4" id="KW-1185">Reference proteome</keyword>
<dbReference type="OrthoDB" id="445152at2759"/>
<dbReference type="STRING" id="188477.A0A433SPC5"/>
<dbReference type="PANTHER" id="PTHR12517">
    <property type="entry name" value="VACUOLAR PROTEIN SORTING-ASSOCIATED PROTEIN 13B"/>
    <property type="match status" value="1"/>
</dbReference>
<dbReference type="InterPro" id="IPR026854">
    <property type="entry name" value="VPS13_N"/>
</dbReference>
<dbReference type="PANTHER" id="PTHR12517:SF0">
    <property type="entry name" value="INTERMEMBRANE LIPID TRANSFER PROTEIN VPS13B"/>
    <property type="match status" value="1"/>
</dbReference>
<organism evidence="3 4">
    <name type="scientific">Elysia chlorotica</name>
    <name type="common">Eastern emerald elysia</name>
    <name type="synonym">Sea slug</name>
    <dbReference type="NCBI Taxonomy" id="188477"/>
    <lineage>
        <taxon>Eukaryota</taxon>
        <taxon>Metazoa</taxon>
        <taxon>Spiralia</taxon>
        <taxon>Lophotrochozoa</taxon>
        <taxon>Mollusca</taxon>
        <taxon>Gastropoda</taxon>
        <taxon>Heterobranchia</taxon>
        <taxon>Euthyneura</taxon>
        <taxon>Panpulmonata</taxon>
        <taxon>Sacoglossa</taxon>
        <taxon>Placobranchoidea</taxon>
        <taxon>Plakobranchidae</taxon>
        <taxon>Elysia</taxon>
    </lineage>
</organism>
<dbReference type="AlphaFoldDB" id="A0A433SPC5"/>
<evidence type="ECO:0000313" key="3">
    <source>
        <dbReference type="EMBL" id="RUS71074.1"/>
    </source>
</evidence>
<dbReference type="InterPro" id="IPR039782">
    <property type="entry name" value="VPS13B"/>
</dbReference>
<accession>A0A433SPC5</accession>
<gene>
    <name evidence="3" type="ORF">EGW08_021178</name>
</gene>
<comment type="caution">
    <text evidence="3">The sequence shown here is derived from an EMBL/GenBank/DDBJ whole genome shotgun (WGS) entry which is preliminary data.</text>
</comment>
<evidence type="ECO:0000256" key="1">
    <source>
        <dbReference type="ARBA" id="ARBA00022448"/>
    </source>
</evidence>
<feature type="domain" description="Chorein N-terminal" evidence="2">
    <location>
        <begin position="4"/>
        <end position="92"/>
    </location>
</feature>
<reference evidence="3 4" key="1">
    <citation type="submission" date="2019-01" db="EMBL/GenBank/DDBJ databases">
        <title>A draft genome assembly of the solar-powered sea slug Elysia chlorotica.</title>
        <authorList>
            <person name="Cai H."/>
            <person name="Li Q."/>
            <person name="Fang X."/>
            <person name="Li J."/>
            <person name="Curtis N.E."/>
            <person name="Altenburger A."/>
            <person name="Shibata T."/>
            <person name="Feng M."/>
            <person name="Maeda T."/>
            <person name="Schwartz J.A."/>
            <person name="Shigenobu S."/>
            <person name="Lundholm N."/>
            <person name="Nishiyama T."/>
            <person name="Yang H."/>
            <person name="Hasebe M."/>
            <person name="Li S."/>
            <person name="Pierce S.K."/>
            <person name="Wang J."/>
        </authorList>
    </citation>
    <scope>NUCLEOTIDE SEQUENCE [LARGE SCALE GENOMIC DNA]</scope>
    <source>
        <strain evidence="3">EC2010</strain>
        <tissue evidence="3">Whole organism of an adult</tissue>
    </source>
</reference>